<keyword evidence="5" id="KW-0813">Transport</keyword>
<dbReference type="PANTHER" id="PTHR43396">
    <property type="entry name" value="FLAVOHEMOPROTEIN"/>
    <property type="match status" value="1"/>
</dbReference>
<dbReference type="GO" id="GO:0071949">
    <property type="term" value="F:FAD binding"/>
    <property type="evidence" value="ECO:0007669"/>
    <property type="project" value="TreeGrafter"/>
</dbReference>
<dbReference type="CDD" id="cd12131">
    <property type="entry name" value="HGbI-like"/>
    <property type="match status" value="1"/>
</dbReference>
<keyword evidence="2 5" id="KW-0561">Oxygen transport</keyword>
<dbReference type="GO" id="GO:0071500">
    <property type="term" value="P:cellular response to nitrosative stress"/>
    <property type="evidence" value="ECO:0007669"/>
    <property type="project" value="TreeGrafter"/>
</dbReference>
<evidence type="ECO:0000256" key="5">
    <source>
        <dbReference type="RuleBase" id="RU000356"/>
    </source>
</evidence>
<dbReference type="GO" id="GO:0005344">
    <property type="term" value="F:oxygen carrier activity"/>
    <property type="evidence" value="ECO:0007669"/>
    <property type="project" value="UniProtKB-KW"/>
</dbReference>
<dbReference type="Gene3D" id="1.10.490.10">
    <property type="entry name" value="Globins"/>
    <property type="match status" value="1"/>
</dbReference>
<dbReference type="EMBL" id="CP029353">
    <property type="protein sequence ID" value="AWK86298.1"/>
    <property type="molecule type" value="Genomic_DNA"/>
</dbReference>
<name>A0A2S2CPA7_9PROT</name>
<dbReference type="KEGG" id="azz:DEW08_08620"/>
<organism evidence="7 8">
    <name type="scientific">Azospirillum thermophilum</name>
    <dbReference type="NCBI Taxonomy" id="2202148"/>
    <lineage>
        <taxon>Bacteria</taxon>
        <taxon>Pseudomonadati</taxon>
        <taxon>Pseudomonadota</taxon>
        <taxon>Alphaproteobacteria</taxon>
        <taxon>Rhodospirillales</taxon>
        <taxon>Azospirillaceae</taxon>
        <taxon>Azospirillum</taxon>
    </lineage>
</organism>
<comment type="similarity">
    <text evidence="5">Belongs to the globin family.</text>
</comment>
<sequence>MTPEQIVLVQDSFKQVAAIKDKAAALFYNRLFELDPSLRPLFKGDIAEQGQKLMATIGIAVQNLKRPDAILDTVRALGVRHKAYGVTDAHYDTVATALLDTLATAFGPAFTPDLRAAWTAMYGMVADVMKQAAAETAPA</sequence>
<gene>
    <name evidence="7" type="ORF">DEW08_08620</name>
</gene>
<keyword evidence="8" id="KW-1185">Reference proteome</keyword>
<dbReference type="PANTHER" id="PTHR43396:SF3">
    <property type="entry name" value="FLAVOHEMOPROTEIN"/>
    <property type="match status" value="1"/>
</dbReference>
<dbReference type="InterPro" id="IPR000971">
    <property type="entry name" value="Globin"/>
</dbReference>
<protein>
    <submittedName>
        <fullName evidence="7">Hemin receptor</fullName>
    </submittedName>
</protein>
<dbReference type="Proteomes" id="UP000245629">
    <property type="component" value="Chromosome 2"/>
</dbReference>
<dbReference type="AlphaFoldDB" id="A0A2S2CPA7"/>
<dbReference type="PRINTS" id="PR01907">
    <property type="entry name" value="WORMGLOBIN"/>
</dbReference>
<keyword evidence="1 5" id="KW-0349">Heme</keyword>
<feature type="domain" description="Globin" evidence="6">
    <location>
        <begin position="1"/>
        <end position="134"/>
    </location>
</feature>
<evidence type="ECO:0000313" key="7">
    <source>
        <dbReference type="EMBL" id="AWK86298.1"/>
    </source>
</evidence>
<dbReference type="RefSeq" id="WP_109326244.1">
    <property type="nucleotide sequence ID" value="NZ_CP029353.1"/>
</dbReference>
<dbReference type="InterPro" id="IPR009050">
    <property type="entry name" value="Globin-like_sf"/>
</dbReference>
<dbReference type="InterPro" id="IPR012292">
    <property type="entry name" value="Globin/Proto"/>
</dbReference>
<evidence type="ECO:0000256" key="3">
    <source>
        <dbReference type="ARBA" id="ARBA00022723"/>
    </source>
</evidence>
<proteinExistence type="inferred from homology"/>
<reference evidence="8" key="1">
    <citation type="submission" date="2018-05" db="EMBL/GenBank/DDBJ databases">
        <title>Azospirillum thermophila sp. nov., a novel isolated from hot spring.</title>
        <authorList>
            <person name="Zhao Z."/>
        </authorList>
    </citation>
    <scope>NUCLEOTIDE SEQUENCE [LARGE SCALE GENOMIC DNA]</scope>
    <source>
        <strain evidence="8">CFH 70021</strain>
    </source>
</reference>
<evidence type="ECO:0000256" key="2">
    <source>
        <dbReference type="ARBA" id="ARBA00022621"/>
    </source>
</evidence>
<dbReference type="GO" id="GO:0020037">
    <property type="term" value="F:heme binding"/>
    <property type="evidence" value="ECO:0007669"/>
    <property type="project" value="InterPro"/>
</dbReference>
<accession>A0A2S2CPA7</accession>
<evidence type="ECO:0000313" key="8">
    <source>
        <dbReference type="Proteomes" id="UP000245629"/>
    </source>
</evidence>
<dbReference type="GO" id="GO:0046872">
    <property type="term" value="F:metal ion binding"/>
    <property type="evidence" value="ECO:0007669"/>
    <property type="project" value="UniProtKB-KW"/>
</dbReference>
<dbReference type="PROSITE" id="PS01033">
    <property type="entry name" value="GLOBIN"/>
    <property type="match status" value="1"/>
</dbReference>
<dbReference type="GO" id="GO:0019825">
    <property type="term" value="F:oxygen binding"/>
    <property type="evidence" value="ECO:0007669"/>
    <property type="project" value="InterPro"/>
</dbReference>
<keyword evidence="7" id="KW-0675">Receptor</keyword>
<evidence type="ECO:0000256" key="1">
    <source>
        <dbReference type="ARBA" id="ARBA00022617"/>
    </source>
</evidence>
<keyword evidence="4" id="KW-0408">Iron</keyword>
<dbReference type="GO" id="GO:0046210">
    <property type="term" value="P:nitric oxide catabolic process"/>
    <property type="evidence" value="ECO:0007669"/>
    <property type="project" value="TreeGrafter"/>
</dbReference>
<dbReference type="Pfam" id="PF00042">
    <property type="entry name" value="Globin"/>
    <property type="match status" value="1"/>
</dbReference>
<evidence type="ECO:0000259" key="6">
    <source>
        <dbReference type="PROSITE" id="PS01033"/>
    </source>
</evidence>
<dbReference type="OrthoDB" id="3213438at2"/>
<dbReference type="SUPFAM" id="SSF46458">
    <property type="entry name" value="Globin-like"/>
    <property type="match status" value="1"/>
</dbReference>
<dbReference type="GO" id="GO:0008941">
    <property type="term" value="F:nitric oxide dioxygenase NAD(P)H activity"/>
    <property type="evidence" value="ECO:0007669"/>
    <property type="project" value="TreeGrafter"/>
</dbReference>
<keyword evidence="3" id="KW-0479">Metal-binding</keyword>
<evidence type="ECO:0000256" key="4">
    <source>
        <dbReference type="ARBA" id="ARBA00023004"/>
    </source>
</evidence>